<feature type="domain" description="SET" evidence="8">
    <location>
        <begin position="531"/>
        <end position="674"/>
    </location>
</feature>
<sequence length="687" mass="76570">MSSLIDLNLLPDPPITPTTSSSSTTALLAPKIEPKSEPFDELLHTHQPEAAPRPPPPPEAQLPPFSNHAPRPSQNPQFAPHTPTLSDAPNADVYAEFHRVSELFRHAFAAAEAEAEAAGTPRDDDNDGDVTMDNRPANANALAIVPAEAPLPLPPPAPPVENNNRQLALSRSASYRKYRRSAELVRVLDLGPEDVAFYRDQVRRTLMIYNGLRVLSGRVRGNFTAATMMRTHGLWINRDKRIVGPIPGIHVGDIFFYRMELCVIGLHGQTQAGIDYVTARESSNGEPIATSIIVSGGYEDDEDAGEVITYTGHGGQDRFNHQCANQKLEGGNLALERSMHYGIEVRVIRGIKYYSAGVHMVYVYDGLYRITNCWFDVGRSGFGVYKYKLERMDGQPGMGSVTLKLAKSLKTRPLLIRPVGYLSLDLSRGTQNVPVFLFNDIDRDDEPMYYEYLPKTVFPPFVHQQSRSGTGCVCETGCRQDCLCIAKNGGTFPYDTTGLLVKGKPVVFECGPHCMCPPNCRNRVAQRGMKLRLEIFRSRETGWAVRSLDLIQAGAFICEYTGVILTREQAQIFSMNGDRLVYPNRFTPKWEEWGDLSKVFPELECPVFPTIPPLDFAMDVSKMRNVACYVSHSQRPNLLVQNVLYDHSNISFPHLMLFALENIPPLTELSLDYGVPDDWTGKPLLCN</sequence>
<evidence type="ECO:0000259" key="8">
    <source>
        <dbReference type="PROSITE" id="PS50280"/>
    </source>
</evidence>
<dbReference type="Pfam" id="PF02182">
    <property type="entry name" value="SAD_SRA"/>
    <property type="match status" value="1"/>
</dbReference>
<dbReference type="InterPro" id="IPR003105">
    <property type="entry name" value="SRA_YDG"/>
</dbReference>
<evidence type="ECO:0000259" key="9">
    <source>
        <dbReference type="PROSITE" id="PS50867"/>
    </source>
</evidence>
<evidence type="ECO:0000313" key="11">
    <source>
        <dbReference type="EMBL" id="OWM63305.1"/>
    </source>
</evidence>
<protein>
    <submittedName>
        <fullName evidence="14">Histone-lysine N-methyltransferase family member SUVH2-like</fullName>
    </submittedName>
</protein>
<dbReference type="SMART" id="SM00466">
    <property type="entry name" value="SRA"/>
    <property type="match status" value="1"/>
</dbReference>
<dbReference type="PROSITE" id="PS50280">
    <property type="entry name" value="SET"/>
    <property type="match status" value="1"/>
</dbReference>
<proteinExistence type="predicted"/>
<evidence type="ECO:0000313" key="14">
    <source>
        <dbReference type="RefSeq" id="XP_031376966.1"/>
    </source>
</evidence>
<dbReference type="SMART" id="SM00468">
    <property type="entry name" value="PreSET"/>
    <property type="match status" value="1"/>
</dbReference>
<evidence type="ECO:0000256" key="7">
    <source>
        <dbReference type="SAM" id="MobiDB-lite"/>
    </source>
</evidence>
<dbReference type="RefSeq" id="XP_031376966.1">
    <property type="nucleotide sequence ID" value="XM_031521106.1"/>
</dbReference>
<feature type="domain" description="Pre-SET" evidence="9">
    <location>
        <begin position="470"/>
        <end position="528"/>
    </location>
</feature>
<dbReference type="Proteomes" id="UP000515151">
    <property type="component" value="Chromosome 1"/>
</dbReference>
<organism evidence="11 12">
    <name type="scientific">Punica granatum</name>
    <name type="common">Pomegranate</name>
    <dbReference type="NCBI Taxonomy" id="22663"/>
    <lineage>
        <taxon>Eukaryota</taxon>
        <taxon>Viridiplantae</taxon>
        <taxon>Streptophyta</taxon>
        <taxon>Embryophyta</taxon>
        <taxon>Tracheophyta</taxon>
        <taxon>Spermatophyta</taxon>
        <taxon>Magnoliopsida</taxon>
        <taxon>eudicotyledons</taxon>
        <taxon>Gunneridae</taxon>
        <taxon>Pentapetalae</taxon>
        <taxon>rosids</taxon>
        <taxon>malvids</taxon>
        <taxon>Myrtales</taxon>
        <taxon>Lythraceae</taxon>
        <taxon>Punica</taxon>
    </lineage>
</organism>
<dbReference type="Gene3D" id="2.170.270.10">
    <property type="entry name" value="SET domain"/>
    <property type="match status" value="1"/>
</dbReference>
<dbReference type="Pfam" id="PF00856">
    <property type="entry name" value="SET"/>
    <property type="match status" value="1"/>
</dbReference>
<dbReference type="AlphaFoldDB" id="A0A218VS27"/>
<evidence type="ECO:0000256" key="1">
    <source>
        <dbReference type="ARBA" id="ARBA00004584"/>
    </source>
</evidence>
<evidence type="ECO:0000256" key="4">
    <source>
        <dbReference type="ARBA" id="ARBA00023242"/>
    </source>
</evidence>
<dbReference type="GO" id="GO:0003690">
    <property type="term" value="F:double-stranded DNA binding"/>
    <property type="evidence" value="ECO:0007669"/>
    <property type="project" value="TreeGrafter"/>
</dbReference>
<evidence type="ECO:0000313" key="12">
    <source>
        <dbReference type="Proteomes" id="UP000197138"/>
    </source>
</evidence>
<dbReference type="Pfam" id="PF05033">
    <property type="entry name" value="Pre-SET"/>
    <property type="match status" value="1"/>
</dbReference>
<dbReference type="SUPFAM" id="SSF82199">
    <property type="entry name" value="SET domain"/>
    <property type="match status" value="1"/>
</dbReference>
<keyword evidence="2" id="KW-0158">Chromosome</keyword>
<feature type="compositionally biased region" description="Polar residues" evidence="7">
    <location>
        <begin position="72"/>
        <end position="87"/>
    </location>
</feature>
<dbReference type="PANTHER" id="PTHR45660">
    <property type="entry name" value="HISTONE-LYSINE N-METHYLTRANSFERASE SETMAR"/>
    <property type="match status" value="1"/>
</dbReference>
<name>A0A218VS27_PUNGR</name>
<dbReference type="InterPro" id="IPR007728">
    <property type="entry name" value="Pre-SET_dom"/>
</dbReference>
<evidence type="ECO:0000259" key="10">
    <source>
        <dbReference type="PROSITE" id="PS51015"/>
    </source>
</evidence>
<dbReference type="GeneID" id="116192532"/>
<reference evidence="11" key="2">
    <citation type="submission" date="2017-06" db="EMBL/GenBank/DDBJ databases">
        <title>The pomegranate genome and the genomics of punicalagin biosynthesis.</title>
        <authorList>
            <person name="Xu C."/>
        </authorList>
    </citation>
    <scope>NUCLEOTIDE SEQUENCE [LARGE SCALE GENOMIC DNA]</scope>
    <source>
        <tissue evidence="11">Fresh leaf</tissue>
    </source>
</reference>
<gene>
    <name evidence="14" type="primary">LOC116192532</name>
    <name evidence="11" type="ORF">CDL15_Pgr022050</name>
</gene>
<feature type="compositionally biased region" description="Low complexity" evidence="7">
    <location>
        <begin position="1"/>
        <end position="10"/>
    </location>
</feature>
<dbReference type="EMBL" id="MTKT01006103">
    <property type="protein sequence ID" value="OWM63305.1"/>
    <property type="molecule type" value="Genomic_DNA"/>
</dbReference>
<dbReference type="SMART" id="SM00317">
    <property type="entry name" value="SET"/>
    <property type="match status" value="1"/>
</dbReference>
<evidence type="ECO:0000256" key="3">
    <source>
        <dbReference type="ARBA" id="ARBA00022853"/>
    </source>
</evidence>
<feature type="region of interest" description="Disordered" evidence="7">
    <location>
        <begin position="115"/>
        <end position="134"/>
    </location>
</feature>
<dbReference type="Gene3D" id="2.30.280.10">
    <property type="entry name" value="SRA-YDG"/>
    <property type="match status" value="1"/>
</dbReference>
<dbReference type="Proteomes" id="UP000197138">
    <property type="component" value="Unassembled WGS sequence"/>
</dbReference>
<dbReference type="InterPro" id="IPR046341">
    <property type="entry name" value="SET_dom_sf"/>
</dbReference>
<dbReference type="PANTHER" id="PTHR45660:SF3">
    <property type="entry name" value="HISTONE-LYSINE N-METHYLTRANSFERASE FAMILY MEMBER SUVH9"/>
    <property type="match status" value="1"/>
</dbReference>
<dbReference type="GO" id="GO:0042054">
    <property type="term" value="F:histone methyltransferase activity"/>
    <property type="evidence" value="ECO:0007669"/>
    <property type="project" value="InterPro"/>
</dbReference>
<evidence type="ECO:0000256" key="6">
    <source>
        <dbReference type="PROSITE-ProRule" id="PRU00358"/>
    </source>
</evidence>
<keyword evidence="5" id="KW-0137">Centromere</keyword>
<dbReference type="InterPro" id="IPR036987">
    <property type="entry name" value="SRA-YDG_sf"/>
</dbReference>
<dbReference type="GO" id="GO:0000775">
    <property type="term" value="C:chromosome, centromeric region"/>
    <property type="evidence" value="ECO:0007669"/>
    <property type="project" value="UniProtKB-SubCell"/>
</dbReference>
<keyword evidence="13" id="KW-1185">Reference proteome</keyword>
<keyword evidence="3" id="KW-0156">Chromatin regulator</keyword>
<feature type="compositionally biased region" description="Pro residues" evidence="7">
    <location>
        <begin position="51"/>
        <end position="61"/>
    </location>
</feature>
<dbReference type="FunFam" id="2.30.280.10:FF:000003">
    <property type="entry name" value="Histone-lysine N-methyltransferase, H3 lysine-9 specific SUVH5"/>
    <property type="match status" value="1"/>
</dbReference>
<dbReference type="OrthoDB" id="5792673at2759"/>
<dbReference type="InterPro" id="IPR015947">
    <property type="entry name" value="PUA-like_sf"/>
</dbReference>
<dbReference type="PROSITE" id="PS51015">
    <property type="entry name" value="YDG"/>
    <property type="match status" value="1"/>
</dbReference>
<dbReference type="GO" id="GO:0008270">
    <property type="term" value="F:zinc ion binding"/>
    <property type="evidence" value="ECO:0007669"/>
    <property type="project" value="InterPro"/>
</dbReference>
<reference evidence="13" key="3">
    <citation type="journal article" date="2020" name="Plant Biotechnol. J.">
        <title>The pomegranate (Punica granatum L.) draft genome dissects genetic divergence between soft- and hard-seeded cultivars.</title>
        <authorList>
            <person name="Luo X."/>
            <person name="Li H."/>
            <person name="Wu Z."/>
            <person name="Yao W."/>
            <person name="Zhao P."/>
            <person name="Cao D."/>
            <person name="Yu H."/>
            <person name="Li K."/>
            <person name="Poudel K."/>
            <person name="Zhao D."/>
            <person name="Zhang F."/>
            <person name="Xia X."/>
            <person name="Chen L."/>
            <person name="Wang Q."/>
            <person name="Jing D."/>
            <person name="Cao S."/>
        </authorList>
    </citation>
    <scope>NUCLEOTIDE SEQUENCE [LARGE SCALE GENOMIC DNA]</scope>
</reference>
<accession>A0A218VS27</accession>
<dbReference type="InterPro" id="IPR001214">
    <property type="entry name" value="SET_dom"/>
</dbReference>
<feature type="compositionally biased region" description="Low complexity" evidence="7">
    <location>
        <begin position="17"/>
        <end position="30"/>
    </location>
</feature>
<reference evidence="12" key="1">
    <citation type="journal article" date="2017" name="Plant J.">
        <title>The pomegranate (Punica granatum L.) genome and the genomics of punicalagin biosynthesis.</title>
        <authorList>
            <person name="Qin G."/>
            <person name="Xu C."/>
            <person name="Ming R."/>
            <person name="Tang H."/>
            <person name="Guyot R."/>
            <person name="Kramer E.M."/>
            <person name="Hu Y."/>
            <person name="Yi X."/>
            <person name="Qi Y."/>
            <person name="Xu X."/>
            <person name="Gao Z."/>
            <person name="Pan H."/>
            <person name="Jian J."/>
            <person name="Tian Y."/>
            <person name="Yue Z."/>
            <person name="Xu Y."/>
        </authorList>
    </citation>
    <scope>NUCLEOTIDE SEQUENCE [LARGE SCALE GENOMIC DNA]</scope>
    <source>
        <strain evidence="12">cv. Dabenzi</strain>
    </source>
</reference>
<dbReference type="SUPFAM" id="SSF88697">
    <property type="entry name" value="PUA domain-like"/>
    <property type="match status" value="1"/>
</dbReference>
<dbReference type="GO" id="GO:0005634">
    <property type="term" value="C:nucleus"/>
    <property type="evidence" value="ECO:0007669"/>
    <property type="project" value="UniProtKB-SubCell"/>
</dbReference>
<evidence type="ECO:0000313" key="13">
    <source>
        <dbReference type="Proteomes" id="UP000515151"/>
    </source>
</evidence>
<evidence type="ECO:0000256" key="2">
    <source>
        <dbReference type="ARBA" id="ARBA00022454"/>
    </source>
</evidence>
<dbReference type="InterPro" id="IPR025794">
    <property type="entry name" value="H3-K9-MeTrfase_plant"/>
</dbReference>
<dbReference type="PROSITE" id="PS51575">
    <property type="entry name" value="SAM_MT43_SUVAR39_2"/>
    <property type="match status" value="1"/>
</dbReference>
<keyword evidence="4 6" id="KW-0539">Nucleus</keyword>
<dbReference type="InterPro" id="IPR051357">
    <property type="entry name" value="H3K9_HMTase_SUVAR3-9"/>
</dbReference>
<feature type="domain" description="YDG" evidence="10">
    <location>
        <begin position="244"/>
        <end position="391"/>
    </location>
</feature>
<dbReference type="PROSITE" id="PS50867">
    <property type="entry name" value="PRE_SET"/>
    <property type="match status" value="1"/>
</dbReference>
<feature type="compositionally biased region" description="Basic and acidic residues" evidence="7">
    <location>
        <begin position="32"/>
        <end position="47"/>
    </location>
</feature>
<reference evidence="14" key="4">
    <citation type="submission" date="2025-04" db="UniProtKB">
        <authorList>
            <consortium name="RefSeq"/>
        </authorList>
    </citation>
    <scope>IDENTIFICATION</scope>
    <source>
        <tissue evidence="14">Leaf</tissue>
    </source>
</reference>
<comment type="subcellular location">
    <subcellularLocation>
        <location evidence="1">Chromosome</location>
        <location evidence="1">Centromere</location>
    </subcellularLocation>
    <subcellularLocation>
        <location evidence="6">Nucleus</location>
    </subcellularLocation>
</comment>
<evidence type="ECO:0000256" key="5">
    <source>
        <dbReference type="ARBA" id="ARBA00023328"/>
    </source>
</evidence>
<feature type="region of interest" description="Disordered" evidence="7">
    <location>
        <begin position="1"/>
        <end position="89"/>
    </location>
</feature>